<feature type="domain" description="HTH marR-type" evidence="4">
    <location>
        <begin position="1"/>
        <end position="136"/>
    </location>
</feature>
<dbReference type="PRINTS" id="PR00598">
    <property type="entry name" value="HTHMARR"/>
</dbReference>
<keyword evidence="2" id="KW-0238">DNA-binding</keyword>
<dbReference type="Pfam" id="PF01047">
    <property type="entry name" value="MarR"/>
    <property type="match status" value="1"/>
</dbReference>
<evidence type="ECO:0000256" key="3">
    <source>
        <dbReference type="ARBA" id="ARBA00023163"/>
    </source>
</evidence>
<dbReference type="RefSeq" id="WP_120324161.1">
    <property type="nucleotide sequence ID" value="NZ_RAPF01000003.1"/>
</dbReference>
<gene>
    <name evidence="5" type="ORF">D6851_06925</name>
</gene>
<dbReference type="InterPro" id="IPR000835">
    <property type="entry name" value="HTH_MarR-typ"/>
</dbReference>
<proteinExistence type="predicted"/>
<comment type="caution">
    <text evidence="5">The sequence shown here is derived from an EMBL/GenBank/DDBJ whole genome shotgun (WGS) entry which is preliminary data.</text>
</comment>
<protein>
    <submittedName>
        <fullName evidence="5">MarR family transcriptional regulator</fullName>
    </submittedName>
</protein>
<evidence type="ECO:0000313" key="5">
    <source>
        <dbReference type="EMBL" id="RKF21752.1"/>
    </source>
</evidence>
<accession>A0A420EM08</accession>
<keyword evidence="3" id="KW-0804">Transcription</keyword>
<dbReference type="SUPFAM" id="SSF46785">
    <property type="entry name" value="Winged helix' DNA-binding domain"/>
    <property type="match status" value="1"/>
</dbReference>
<dbReference type="PROSITE" id="PS01117">
    <property type="entry name" value="HTH_MARR_1"/>
    <property type="match status" value="1"/>
</dbReference>
<dbReference type="PANTHER" id="PTHR33164:SF57">
    <property type="entry name" value="MARR-FAMILY TRANSCRIPTIONAL REGULATOR"/>
    <property type="match status" value="1"/>
</dbReference>
<dbReference type="EMBL" id="RAPF01000003">
    <property type="protein sequence ID" value="RKF21752.1"/>
    <property type="molecule type" value="Genomic_DNA"/>
</dbReference>
<dbReference type="InterPro" id="IPR039422">
    <property type="entry name" value="MarR/SlyA-like"/>
</dbReference>
<dbReference type="PROSITE" id="PS50995">
    <property type="entry name" value="HTH_MARR_2"/>
    <property type="match status" value="1"/>
</dbReference>
<keyword evidence="6" id="KW-1185">Reference proteome</keyword>
<dbReference type="OrthoDB" id="582199at2"/>
<dbReference type="Proteomes" id="UP000284395">
    <property type="component" value="Unassembled WGS sequence"/>
</dbReference>
<dbReference type="Gene3D" id="1.10.10.10">
    <property type="entry name" value="Winged helix-like DNA-binding domain superfamily/Winged helix DNA-binding domain"/>
    <property type="match status" value="1"/>
</dbReference>
<dbReference type="GO" id="GO:0003700">
    <property type="term" value="F:DNA-binding transcription factor activity"/>
    <property type="evidence" value="ECO:0007669"/>
    <property type="project" value="InterPro"/>
</dbReference>
<dbReference type="AlphaFoldDB" id="A0A420EM08"/>
<dbReference type="PANTHER" id="PTHR33164">
    <property type="entry name" value="TRANSCRIPTIONAL REGULATOR, MARR FAMILY"/>
    <property type="match status" value="1"/>
</dbReference>
<name>A0A420EM08_9SPHN</name>
<keyword evidence="1" id="KW-0805">Transcription regulation</keyword>
<dbReference type="InterPro" id="IPR036390">
    <property type="entry name" value="WH_DNA-bd_sf"/>
</dbReference>
<evidence type="ECO:0000256" key="2">
    <source>
        <dbReference type="ARBA" id="ARBA00023125"/>
    </source>
</evidence>
<organism evidence="5 6">
    <name type="scientific">Altericroceibacterium spongiae</name>
    <dbReference type="NCBI Taxonomy" id="2320269"/>
    <lineage>
        <taxon>Bacteria</taxon>
        <taxon>Pseudomonadati</taxon>
        <taxon>Pseudomonadota</taxon>
        <taxon>Alphaproteobacteria</taxon>
        <taxon>Sphingomonadales</taxon>
        <taxon>Erythrobacteraceae</taxon>
        <taxon>Altericroceibacterium</taxon>
    </lineage>
</organism>
<dbReference type="InterPro" id="IPR023187">
    <property type="entry name" value="Tscrpt_reg_MarR-type_CS"/>
</dbReference>
<evidence type="ECO:0000313" key="6">
    <source>
        <dbReference type="Proteomes" id="UP000284395"/>
    </source>
</evidence>
<dbReference type="GO" id="GO:0006950">
    <property type="term" value="P:response to stress"/>
    <property type="evidence" value="ECO:0007669"/>
    <property type="project" value="TreeGrafter"/>
</dbReference>
<dbReference type="InterPro" id="IPR036388">
    <property type="entry name" value="WH-like_DNA-bd_sf"/>
</dbReference>
<dbReference type="SMART" id="SM00347">
    <property type="entry name" value="HTH_MARR"/>
    <property type="match status" value="1"/>
</dbReference>
<reference evidence="5 6" key="1">
    <citation type="submission" date="2018-09" db="EMBL/GenBank/DDBJ databases">
        <title>Altererythrobacter spongiae sp. nov., isolated from a marine sponge.</title>
        <authorList>
            <person name="Zhuang L."/>
            <person name="Luo L."/>
        </authorList>
    </citation>
    <scope>NUCLEOTIDE SEQUENCE [LARGE SCALE GENOMIC DNA]</scope>
    <source>
        <strain evidence="5 6">HN-Y73</strain>
    </source>
</reference>
<dbReference type="GO" id="GO:0003677">
    <property type="term" value="F:DNA binding"/>
    <property type="evidence" value="ECO:0007669"/>
    <property type="project" value="UniProtKB-KW"/>
</dbReference>
<evidence type="ECO:0000259" key="4">
    <source>
        <dbReference type="PROSITE" id="PS50995"/>
    </source>
</evidence>
<evidence type="ECO:0000256" key="1">
    <source>
        <dbReference type="ARBA" id="ARBA00023015"/>
    </source>
</evidence>
<sequence>MSNIETLPTEYVEVYWKMMRTVDRRMAACGASLAKTRALLVLSKRGPLRATVLAEKFNQSPRTVTESIDTLERDGFVVRKPDPSDRRAKLIHITEKGLEAVARTEPMRKAFVQQTFGTFTPEERDSFADLLGKLHRAVDKAAAEETPRP</sequence>